<evidence type="ECO:0000259" key="5">
    <source>
        <dbReference type="Pfam" id="PF03118"/>
    </source>
</evidence>
<evidence type="ECO:0000313" key="6">
    <source>
        <dbReference type="EMBL" id="GAJ04166.1"/>
    </source>
</evidence>
<gene>
    <name evidence="6" type="ORF">S12H4_48418</name>
</gene>
<keyword evidence="2" id="KW-0804">Transcription</keyword>
<evidence type="ECO:0000256" key="1">
    <source>
        <dbReference type="ARBA" id="ARBA00022478"/>
    </source>
</evidence>
<keyword evidence="1" id="KW-0240">DNA-directed RNA polymerase</keyword>
<sequence>MEFNVEQGHGYVPAGGSDDLPIGVIPTDAIFTPVRRVNYKVERTRVGQVSNYDRLALEVWTDGTITGVEAISQSADILLEQLALFSQVGKPPAPVVERGLGAGTVLTPERYNTAIEDLSLSVRAYNCLKRSGLMTVGEVLEKGEDELLALRNFGRKSYEELKSRLRELDFLPPETVEEEEPVEVPSVIEEEGLPAVMGRGEEAAAVAAEPVAGAGEPAAGAEEAAPAEAAEVAPPPAEEAVAAPAEKKE</sequence>
<name>X1UWA0_9ZZZZ</name>
<dbReference type="GO" id="GO:0003899">
    <property type="term" value="F:DNA-directed RNA polymerase activity"/>
    <property type="evidence" value="ECO:0007669"/>
    <property type="project" value="InterPro"/>
</dbReference>
<dbReference type="EMBL" id="BARW01030260">
    <property type="protein sequence ID" value="GAJ04166.1"/>
    <property type="molecule type" value="Genomic_DNA"/>
</dbReference>
<accession>X1UWA0</accession>
<evidence type="ECO:0008006" key="7">
    <source>
        <dbReference type="Google" id="ProtNLM"/>
    </source>
</evidence>
<protein>
    <recommendedName>
        <fullName evidence="7">DNA-directed RNA polymerase</fullName>
    </recommendedName>
</protein>
<comment type="caution">
    <text evidence="6">The sequence shown here is derived from an EMBL/GenBank/DDBJ whole genome shotgun (WGS) entry which is preliminary data.</text>
</comment>
<feature type="non-terminal residue" evidence="6">
    <location>
        <position position="249"/>
    </location>
</feature>
<dbReference type="InterPro" id="IPR011263">
    <property type="entry name" value="DNA-dir_RNA_pol_RpoA/D/Rpb3"/>
</dbReference>
<feature type="region of interest" description="Disordered" evidence="3">
    <location>
        <begin position="207"/>
        <end position="249"/>
    </location>
</feature>
<dbReference type="InterPro" id="IPR036603">
    <property type="entry name" value="RBP11-like"/>
</dbReference>
<dbReference type="GO" id="GO:0046983">
    <property type="term" value="F:protein dimerization activity"/>
    <property type="evidence" value="ECO:0007669"/>
    <property type="project" value="InterPro"/>
</dbReference>
<evidence type="ECO:0000259" key="4">
    <source>
        <dbReference type="Pfam" id="PF01193"/>
    </source>
</evidence>
<proteinExistence type="predicted"/>
<dbReference type="Pfam" id="PF01193">
    <property type="entry name" value="RNA_pol_L"/>
    <property type="match status" value="1"/>
</dbReference>
<dbReference type="AlphaFoldDB" id="X1UWA0"/>
<dbReference type="InterPro" id="IPR011260">
    <property type="entry name" value="RNAP_asu_C"/>
</dbReference>
<reference evidence="6" key="1">
    <citation type="journal article" date="2014" name="Front. Microbiol.">
        <title>High frequency of phylogenetically diverse reductive dehalogenase-homologous genes in deep subseafloor sedimentary metagenomes.</title>
        <authorList>
            <person name="Kawai M."/>
            <person name="Futagami T."/>
            <person name="Toyoda A."/>
            <person name="Takaki Y."/>
            <person name="Nishi S."/>
            <person name="Hori S."/>
            <person name="Arai W."/>
            <person name="Tsubouchi T."/>
            <person name="Morono Y."/>
            <person name="Uchiyama I."/>
            <person name="Ito T."/>
            <person name="Fujiyama A."/>
            <person name="Inagaki F."/>
            <person name="Takami H."/>
        </authorList>
    </citation>
    <scope>NUCLEOTIDE SEQUENCE</scope>
    <source>
        <strain evidence="6">Expedition CK06-06</strain>
    </source>
</reference>
<evidence type="ECO:0000256" key="3">
    <source>
        <dbReference type="SAM" id="MobiDB-lite"/>
    </source>
</evidence>
<dbReference type="GO" id="GO:0003677">
    <property type="term" value="F:DNA binding"/>
    <property type="evidence" value="ECO:0007669"/>
    <property type="project" value="InterPro"/>
</dbReference>
<dbReference type="GO" id="GO:0006351">
    <property type="term" value="P:DNA-templated transcription"/>
    <property type="evidence" value="ECO:0007669"/>
    <property type="project" value="InterPro"/>
</dbReference>
<organism evidence="6">
    <name type="scientific">marine sediment metagenome</name>
    <dbReference type="NCBI Taxonomy" id="412755"/>
    <lineage>
        <taxon>unclassified sequences</taxon>
        <taxon>metagenomes</taxon>
        <taxon>ecological metagenomes</taxon>
    </lineage>
</organism>
<dbReference type="Gene3D" id="1.10.150.20">
    <property type="entry name" value="5' to 3' exonuclease, C-terminal subdomain"/>
    <property type="match status" value="1"/>
</dbReference>
<dbReference type="SUPFAM" id="SSF47789">
    <property type="entry name" value="C-terminal domain of RNA polymerase alpha subunit"/>
    <property type="match status" value="1"/>
</dbReference>
<dbReference type="GO" id="GO:0000428">
    <property type="term" value="C:DNA-directed RNA polymerase complex"/>
    <property type="evidence" value="ECO:0007669"/>
    <property type="project" value="UniProtKB-KW"/>
</dbReference>
<feature type="domain" description="DNA-directed RNA polymerase RpoA/D/Rpb3-type" evidence="4">
    <location>
        <begin position="25"/>
        <end position="82"/>
    </location>
</feature>
<dbReference type="Gene3D" id="3.30.1360.10">
    <property type="entry name" value="RNA polymerase, RBP11-like subunit"/>
    <property type="match status" value="1"/>
</dbReference>
<dbReference type="SUPFAM" id="SSF55257">
    <property type="entry name" value="RBP11-like subunits of RNA polymerase"/>
    <property type="match status" value="1"/>
</dbReference>
<dbReference type="Pfam" id="PF03118">
    <property type="entry name" value="RNA_pol_A_CTD"/>
    <property type="match status" value="1"/>
</dbReference>
<feature type="domain" description="RNA polymerase alpha subunit C-terminal" evidence="5">
    <location>
        <begin position="109"/>
        <end position="167"/>
    </location>
</feature>
<evidence type="ECO:0000256" key="2">
    <source>
        <dbReference type="ARBA" id="ARBA00023163"/>
    </source>
</evidence>